<feature type="compositionally biased region" description="Basic and acidic residues" evidence="4">
    <location>
        <begin position="875"/>
        <end position="887"/>
    </location>
</feature>
<dbReference type="InterPro" id="IPR001005">
    <property type="entry name" value="SANT/Myb"/>
</dbReference>
<organism evidence="6 7">
    <name type="scientific">Polypedilum vanderplanki</name>
    <name type="common">Sleeping chironomid midge</name>
    <dbReference type="NCBI Taxonomy" id="319348"/>
    <lineage>
        <taxon>Eukaryota</taxon>
        <taxon>Metazoa</taxon>
        <taxon>Ecdysozoa</taxon>
        <taxon>Arthropoda</taxon>
        <taxon>Hexapoda</taxon>
        <taxon>Insecta</taxon>
        <taxon>Pterygota</taxon>
        <taxon>Neoptera</taxon>
        <taxon>Endopterygota</taxon>
        <taxon>Diptera</taxon>
        <taxon>Nematocera</taxon>
        <taxon>Chironomoidea</taxon>
        <taxon>Chironomidae</taxon>
        <taxon>Chironominae</taxon>
        <taxon>Polypedilum</taxon>
        <taxon>Polypedilum</taxon>
    </lineage>
</organism>
<feature type="region of interest" description="Disordered" evidence="4">
    <location>
        <begin position="297"/>
        <end position="351"/>
    </location>
</feature>
<evidence type="ECO:0000313" key="7">
    <source>
        <dbReference type="Proteomes" id="UP001107558"/>
    </source>
</evidence>
<feature type="domain" description="SANT" evidence="5">
    <location>
        <begin position="659"/>
        <end position="705"/>
    </location>
</feature>
<sequence>MEAAIRSHQVGTGQQSAQQPQSDLSGVRGSAAAGPPQQHPPHSMSQYSQPRSNASGISEVHRTSATSSPYQISHTIPHTYVDQRNRVRPNTFSGASANSKTNYNWQPNAQFEYAPRTTLHQPTNFVSASYAAAQTHGGFAPRVSVSIPQQPPSQQPQSVQSAPRQLTEYITASIRDNATAAALLQATQTNQQRPQPDPGGTQQQQQSQQQTPPSIQPAYKKIRLGEPSPYQPPQTNSLHHPAAAPTSIPVRLHHAPSYDKSGQSIQSNSPIVVQVASTPRLHQNPIVGATAEIQYQPQKPPQQQPTHQIPTAASPQAPQSQNQQQPPPSQQSQQQNQQQSQSQAPNAANSNTKVLSVLKIDTRDPLITGSGIVGSASSNNNNSNNVGGYHPKTEAISPAGSPKLSKDDLLQQISSVDSSMMSLEERKRSLKEKERTLLEQKDEGMSIEVPEVPFTHRTLAQQIYAENKKKANDSHAILTALNFKGQTFELPLYNQPSDADVCRKIHEHYLTFRSSLLLHLRKIKSERAQRNQELADKYAKLSIEWQKRVEKIESSIKRKNREFKNRELFEKVFVELRKQREDKERFNRVGSRVKSEADFEVIVDGLQEQAQEDKKMRSYAVIPPIMFDARQRRLVFQNDNGSHVDMEAELSAYKTLNLWTTGEKEIFRDKYVQQAKNFGFIASNLERKNAQDCVRYYYLSKKDVKYKQLLRKSSKRTRSTKNLPKTSESQSLLDLMTTGVTTRLQRKSRSTTSRPSNNSSSAAASAAESQTTNSNSAARSSSTTTVTSAPLPTVTVTVSGNMKSEEPENENDPLGMTETTSPSPASNTINNNSNANNNNSRRASSNGNVDTTSSAVTATTTSTTNASFLPANIKTEPDGDVVMKTESDSNSNNWSTHPLNGLKHEIKTEEIKMEGKAVNDENNTIKKDEIIKDEKKIDIKKEPNDDKENDEGKSKKSTPMDVDDENSWNSSEPSSAKKRRIDDSGTNELGKNKRIFII</sequence>
<feature type="compositionally biased region" description="Polar residues" evidence="4">
    <location>
        <begin position="888"/>
        <end position="898"/>
    </location>
</feature>
<accession>A0A9J6BQ58</accession>
<dbReference type="GO" id="GO:0006357">
    <property type="term" value="P:regulation of transcription by RNA polymerase II"/>
    <property type="evidence" value="ECO:0007669"/>
    <property type="project" value="TreeGrafter"/>
</dbReference>
<protein>
    <recommendedName>
        <fullName evidence="5">SANT domain-containing protein</fullName>
    </recommendedName>
</protein>
<dbReference type="PANTHER" id="PTHR13992">
    <property type="entry name" value="NUCLEAR RECEPTOR CO-REPRESSOR RELATED NCOR"/>
    <property type="match status" value="1"/>
</dbReference>
<feature type="region of interest" description="Disordered" evidence="4">
    <location>
        <begin position="371"/>
        <end position="406"/>
    </location>
</feature>
<feature type="compositionally biased region" description="Low complexity" evidence="4">
    <location>
        <begin position="29"/>
        <end position="50"/>
    </location>
</feature>
<feature type="compositionally biased region" description="Basic and acidic residues" evidence="4">
    <location>
        <begin position="915"/>
        <end position="954"/>
    </location>
</feature>
<evidence type="ECO:0000256" key="4">
    <source>
        <dbReference type="SAM" id="MobiDB-lite"/>
    </source>
</evidence>
<dbReference type="InterPro" id="IPR017884">
    <property type="entry name" value="SANT_dom"/>
</dbReference>
<feature type="compositionally biased region" description="Low complexity" evidence="4">
    <location>
        <begin position="155"/>
        <end position="164"/>
    </location>
</feature>
<keyword evidence="3" id="KW-0175">Coiled coil</keyword>
<feature type="coiled-coil region" evidence="3">
    <location>
        <begin position="413"/>
        <end position="443"/>
    </location>
</feature>
<dbReference type="CDD" id="cd00167">
    <property type="entry name" value="SANT"/>
    <property type="match status" value="1"/>
</dbReference>
<name>A0A9J6BQ58_POLVA</name>
<comment type="subcellular location">
    <subcellularLocation>
        <location evidence="1">Nucleus</location>
    </subcellularLocation>
</comment>
<dbReference type="PROSITE" id="PS51293">
    <property type="entry name" value="SANT"/>
    <property type="match status" value="1"/>
</dbReference>
<evidence type="ECO:0000313" key="6">
    <source>
        <dbReference type="EMBL" id="KAG5671996.1"/>
    </source>
</evidence>
<feature type="compositionally biased region" description="Polar residues" evidence="4">
    <location>
        <begin position="720"/>
        <end position="743"/>
    </location>
</feature>
<feature type="compositionally biased region" description="Low complexity" evidence="4">
    <location>
        <begin position="750"/>
        <end position="799"/>
    </location>
</feature>
<feature type="compositionally biased region" description="Polar residues" evidence="4">
    <location>
        <begin position="9"/>
        <end position="24"/>
    </location>
</feature>
<dbReference type="InterPro" id="IPR051571">
    <property type="entry name" value="N-CoR_corepressor"/>
</dbReference>
<feature type="region of interest" description="Disordered" evidence="4">
    <location>
        <begin position="142"/>
        <end position="164"/>
    </location>
</feature>
<dbReference type="SUPFAM" id="SSF46689">
    <property type="entry name" value="Homeodomain-like"/>
    <property type="match status" value="1"/>
</dbReference>
<evidence type="ECO:0000259" key="5">
    <source>
        <dbReference type="PROSITE" id="PS51293"/>
    </source>
</evidence>
<evidence type="ECO:0000256" key="2">
    <source>
        <dbReference type="ARBA" id="ARBA00010097"/>
    </source>
</evidence>
<proteinExistence type="inferred from homology"/>
<keyword evidence="7" id="KW-1185">Reference proteome</keyword>
<feature type="region of interest" description="Disordered" evidence="4">
    <location>
        <begin position="915"/>
        <end position="998"/>
    </location>
</feature>
<dbReference type="InterPro" id="IPR009057">
    <property type="entry name" value="Homeodomain-like_sf"/>
</dbReference>
<dbReference type="Proteomes" id="UP001107558">
    <property type="component" value="Chromosome 3"/>
</dbReference>
<feature type="region of interest" description="Disordered" evidence="4">
    <location>
        <begin position="1"/>
        <end position="103"/>
    </location>
</feature>
<dbReference type="Gene3D" id="1.10.10.60">
    <property type="entry name" value="Homeodomain-like"/>
    <property type="match status" value="1"/>
</dbReference>
<evidence type="ECO:0000256" key="3">
    <source>
        <dbReference type="SAM" id="Coils"/>
    </source>
</evidence>
<feature type="compositionally biased region" description="Low complexity" evidence="4">
    <location>
        <begin position="304"/>
        <end position="351"/>
    </location>
</feature>
<dbReference type="GO" id="GO:0032991">
    <property type="term" value="C:protein-containing complex"/>
    <property type="evidence" value="ECO:0007669"/>
    <property type="project" value="UniProtKB-ARBA"/>
</dbReference>
<comment type="caution">
    <text evidence="6">The sequence shown here is derived from an EMBL/GenBank/DDBJ whole genome shotgun (WGS) entry which is preliminary data.</text>
</comment>
<reference evidence="6" key="1">
    <citation type="submission" date="2021-03" db="EMBL/GenBank/DDBJ databases">
        <title>Chromosome level genome of the anhydrobiotic midge Polypedilum vanderplanki.</title>
        <authorList>
            <person name="Yoshida Y."/>
            <person name="Kikawada T."/>
            <person name="Gusev O."/>
        </authorList>
    </citation>
    <scope>NUCLEOTIDE SEQUENCE</scope>
    <source>
        <strain evidence="6">NIAS01</strain>
        <tissue evidence="6">Whole body or cell culture</tissue>
    </source>
</reference>
<feature type="region of interest" description="Disordered" evidence="4">
    <location>
        <begin position="711"/>
        <end position="899"/>
    </location>
</feature>
<comment type="similarity">
    <text evidence="2">Belongs to the N-CoR nuclear receptor corepressors family.</text>
</comment>
<feature type="compositionally biased region" description="Low complexity" evidence="4">
    <location>
        <begin position="819"/>
        <end position="867"/>
    </location>
</feature>
<feature type="compositionally biased region" description="Polar residues" evidence="4">
    <location>
        <begin position="63"/>
        <end position="76"/>
    </location>
</feature>
<feature type="compositionally biased region" description="Polar residues" evidence="4">
    <location>
        <begin position="88"/>
        <end position="103"/>
    </location>
</feature>
<feature type="compositionally biased region" description="Low complexity" evidence="4">
    <location>
        <begin position="371"/>
        <end position="388"/>
    </location>
</feature>
<evidence type="ECO:0000256" key="1">
    <source>
        <dbReference type="ARBA" id="ARBA00004123"/>
    </source>
</evidence>
<dbReference type="OrthoDB" id="10258692at2759"/>
<dbReference type="GO" id="GO:0005654">
    <property type="term" value="C:nucleoplasm"/>
    <property type="evidence" value="ECO:0007669"/>
    <property type="project" value="UniProtKB-ARBA"/>
</dbReference>
<dbReference type="AlphaFoldDB" id="A0A9J6BQ58"/>
<feature type="region of interest" description="Disordered" evidence="4">
    <location>
        <begin position="188"/>
        <end position="214"/>
    </location>
</feature>
<dbReference type="GO" id="GO:0000785">
    <property type="term" value="C:chromatin"/>
    <property type="evidence" value="ECO:0007669"/>
    <property type="project" value="TreeGrafter"/>
</dbReference>
<gene>
    <name evidence="6" type="ORF">PVAND_002160</name>
</gene>
<dbReference type="PANTHER" id="PTHR13992:SF39">
    <property type="entry name" value="SMRTER, ISOFORM G"/>
    <property type="match status" value="1"/>
</dbReference>
<dbReference type="EMBL" id="JADBJN010000003">
    <property type="protein sequence ID" value="KAG5671996.1"/>
    <property type="molecule type" value="Genomic_DNA"/>
</dbReference>